<proteinExistence type="predicted"/>
<dbReference type="Proteomes" id="UP000219439">
    <property type="component" value="Unassembled WGS sequence"/>
</dbReference>
<evidence type="ECO:0000256" key="1">
    <source>
        <dbReference type="ARBA" id="ARBA00023015"/>
    </source>
</evidence>
<dbReference type="Pfam" id="PF16925">
    <property type="entry name" value="TetR_C_13"/>
    <property type="match status" value="1"/>
</dbReference>
<feature type="DNA-binding region" description="H-T-H motif" evidence="4">
    <location>
        <begin position="29"/>
        <end position="48"/>
    </location>
</feature>
<dbReference type="Gene3D" id="1.10.10.60">
    <property type="entry name" value="Homeodomain-like"/>
    <property type="match status" value="1"/>
</dbReference>
<dbReference type="Pfam" id="PF00440">
    <property type="entry name" value="TetR_N"/>
    <property type="match status" value="1"/>
</dbReference>
<dbReference type="PROSITE" id="PS50977">
    <property type="entry name" value="HTH_TETR_2"/>
    <property type="match status" value="1"/>
</dbReference>
<accession>A0A285PIL4</accession>
<feature type="domain" description="HTH tetR-type" evidence="5">
    <location>
        <begin position="6"/>
        <end position="66"/>
    </location>
</feature>
<dbReference type="PROSITE" id="PS01081">
    <property type="entry name" value="HTH_TETR_1"/>
    <property type="match status" value="1"/>
</dbReference>
<sequence length="199" mass="22000">MGRARGFNEEDVIDKATTLFWQRGFNGTSMRDLVNATGLAKASLYNAFGNKEALFTEVLNHYINVKQTRVLTPLVTMEPARRAIETYFSNLARSTEENKRTPGCLLINTATEQGPHDESFREIVDNGIGRTERHIKEALQRGIKDGSIDRRIDPDLSAYCLVSTVIAIRAQACKGIDTGKLKALIEANLAVHAPAPQAK</sequence>
<dbReference type="GO" id="GO:0003677">
    <property type="term" value="F:DNA binding"/>
    <property type="evidence" value="ECO:0007669"/>
    <property type="project" value="UniProtKB-UniRule"/>
</dbReference>
<dbReference type="SUPFAM" id="SSF48498">
    <property type="entry name" value="Tetracyclin repressor-like, C-terminal domain"/>
    <property type="match status" value="1"/>
</dbReference>
<dbReference type="InterPro" id="IPR011075">
    <property type="entry name" value="TetR_C"/>
</dbReference>
<dbReference type="AlphaFoldDB" id="A0A285PIL4"/>
<keyword evidence="1" id="KW-0805">Transcription regulation</keyword>
<name>A0A285PIL4_9HYPH</name>
<dbReference type="InterPro" id="IPR036271">
    <property type="entry name" value="Tet_transcr_reg_TetR-rel_C_sf"/>
</dbReference>
<reference evidence="6 7" key="1">
    <citation type="submission" date="2017-09" db="EMBL/GenBank/DDBJ databases">
        <authorList>
            <person name="Ehlers B."/>
            <person name="Leendertz F.H."/>
        </authorList>
    </citation>
    <scope>NUCLEOTIDE SEQUENCE [LARGE SCALE GENOMIC DNA]</scope>
    <source>
        <strain evidence="6 7">DSM 18289</strain>
    </source>
</reference>
<evidence type="ECO:0000256" key="4">
    <source>
        <dbReference type="PROSITE-ProRule" id="PRU00335"/>
    </source>
</evidence>
<dbReference type="Gene3D" id="1.10.357.10">
    <property type="entry name" value="Tetracycline Repressor, domain 2"/>
    <property type="match status" value="1"/>
</dbReference>
<dbReference type="PANTHER" id="PTHR47506:SF1">
    <property type="entry name" value="HTH-TYPE TRANSCRIPTIONAL REGULATOR YJDC"/>
    <property type="match status" value="1"/>
</dbReference>
<dbReference type="EMBL" id="OBEL01000006">
    <property type="protein sequence ID" value="SNZ21087.1"/>
    <property type="molecule type" value="Genomic_DNA"/>
</dbReference>
<keyword evidence="7" id="KW-1185">Reference proteome</keyword>
<evidence type="ECO:0000256" key="3">
    <source>
        <dbReference type="ARBA" id="ARBA00023163"/>
    </source>
</evidence>
<organism evidence="6 7">
    <name type="scientific">Cohaesibacter gelatinilyticus</name>
    <dbReference type="NCBI Taxonomy" id="372072"/>
    <lineage>
        <taxon>Bacteria</taxon>
        <taxon>Pseudomonadati</taxon>
        <taxon>Pseudomonadota</taxon>
        <taxon>Alphaproteobacteria</taxon>
        <taxon>Hyphomicrobiales</taxon>
        <taxon>Cohaesibacteraceae</taxon>
    </lineage>
</organism>
<dbReference type="SUPFAM" id="SSF46689">
    <property type="entry name" value="Homeodomain-like"/>
    <property type="match status" value="1"/>
</dbReference>
<dbReference type="PANTHER" id="PTHR47506">
    <property type="entry name" value="TRANSCRIPTIONAL REGULATORY PROTEIN"/>
    <property type="match status" value="1"/>
</dbReference>
<evidence type="ECO:0000259" key="5">
    <source>
        <dbReference type="PROSITE" id="PS50977"/>
    </source>
</evidence>
<evidence type="ECO:0000313" key="6">
    <source>
        <dbReference type="EMBL" id="SNZ21087.1"/>
    </source>
</evidence>
<dbReference type="InterPro" id="IPR023772">
    <property type="entry name" value="DNA-bd_HTH_TetR-type_CS"/>
</dbReference>
<dbReference type="RefSeq" id="WP_170956196.1">
    <property type="nucleotide sequence ID" value="NZ_OBEL01000006.1"/>
</dbReference>
<gene>
    <name evidence="6" type="ORF">SAMN06265368_4202</name>
</gene>
<dbReference type="InterPro" id="IPR001647">
    <property type="entry name" value="HTH_TetR"/>
</dbReference>
<evidence type="ECO:0000256" key="2">
    <source>
        <dbReference type="ARBA" id="ARBA00023125"/>
    </source>
</evidence>
<dbReference type="InterPro" id="IPR009057">
    <property type="entry name" value="Homeodomain-like_sf"/>
</dbReference>
<keyword evidence="2 4" id="KW-0238">DNA-binding</keyword>
<evidence type="ECO:0000313" key="7">
    <source>
        <dbReference type="Proteomes" id="UP000219439"/>
    </source>
</evidence>
<dbReference type="PRINTS" id="PR00455">
    <property type="entry name" value="HTHTETR"/>
</dbReference>
<protein>
    <submittedName>
        <fullName evidence="6">Transcriptional regulator, TetR family</fullName>
    </submittedName>
</protein>
<keyword evidence="3" id="KW-0804">Transcription</keyword>